<keyword evidence="8 12" id="KW-0267">Excision nuclease</keyword>
<dbReference type="InterPro" id="IPR004807">
    <property type="entry name" value="UvrB"/>
</dbReference>
<keyword evidence="3" id="KW-0963">Cytoplasm</keyword>
<comment type="subunit">
    <text evidence="10 12">Forms a heterotetramer with UvrA during the search for lesions. Interacts with UvrC in an incision complex.</text>
</comment>
<dbReference type="InterPro" id="IPR001650">
    <property type="entry name" value="Helicase_C-like"/>
</dbReference>
<keyword evidence="16" id="KW-0378">Hydrolase</keyword>
<keyword evidence="9 12" id="KW-0234">DNA repair</keyword>
<dbReference type="PANTHER" id="PTHR24029:SF0">
    <property type="entry name" value="UVRABC SYSTEM PROTEIN B"/>
    <property type="match status" value="1"/>
</dbReference>
<dbReference type="RefSeq" id="WP_304514321.1">
    <property type="nucleotide sequence ID" value="NZ_JAOSIQ010000010.1"/>
</dbReference>
<dbReference type="EMBL" id="JAOSIQ010000010">
    <property type="protein sequence ID" value="MDO8064119.1"/>
    <property type="molecule type" value="Genomic_DNA"/>
</dbReference>
<keyword evidence="6 12" id="KW-0228">DNA excision</keyword>
<dbReference type="SUPFAM" id="SSF46600">
    <property type="entry name" value="C-terminal UvrC-binding domain of UvrB"/>
    <property type="match status" value="1"/>
</dbReference>
<dbReference type="Pfam" id="PF12344">
    <property type="entry name" value="UvrB"/>
    <property type="match status" value="1"/>
</dbReference>
<dbReference type="CDD" id="cd17916">
    <property type="entry name" value="DEXHc_UvrB"/>
    <property type="match status" value="1"/>
</dbReference>
<dbReference type="Gene3D" id="3.40.50.300">
    <property type="entry name" value="P-loop containing nucleotide triphosphate hydrolases"/>
    <property type="match status" value="3"/>
</dbReference>
<evidence type="ECO:0000256" key="2">
    <source>
        <dbReference type="ARBA" id="ARBA00008533"/>
    </source>
</evidence>
<evidence type="ECO:0000256" key="5">
    <source>
        <dbReference type="ARBA" id="ARBA00022763"/>
    </source>
</evidence>
<name>A0ABT9D3Y5_9MOLU</name>
<comment type="subcellular location">
    <subcellularLocation>
        <location evidence="1 12">Cytoplasm</location>
    </subcellularLocation>
</comment>
<dbReference type="Pfam" id="PF04851">
    <property type="entry name" value="ResIII"/>
    <property type="match status" value="1"/>
</dbReference>
<evidence type="ECO:0000256" key="11">
    <source>
        <dbReference type="ARBA" id="ARBA00029504"/>
    </source>
</evidence>
<comment type="caution">
    <text evidence="16">The sequence shown here is derived from an EMBL/GenBank/DDBJ whole genome shotgun (WGS) entry which is preliminary data.</text>
</comment>
<keyword evidence="17" id="KW-1185">Reference proteome</keyword>
<dbReference type="SUPFAM" id="SSF52540">
    <property type="entry name" value="P-loop containing nucleoside triphosphate hydrolases"/>
    <property type="match status" value="2"/>
</dbReference>
<proteinExistence type="inferred from homology"/>
<feature type="domain" description="Helicase C-terminal" evidence="15">
    <location>
        <begin position="428"/>
        <end position="590"/>
    </location>
</feature>
<dbReference type="InterPro" id="IPR024759">
    <property type="entry name" value="UvrB_YAD/RRR_dom"/>
</dbReference>
<evidence type="ECO:0000256" key="3">
    <source>
        <dbReference type="ARBA" id="ARBA00022490"/>
    </source>
</evidence>
<comment type="similarity">
    <text evidence="2 12">Belongs to the UvrB family.</text>
</comment>
<dbReference type="Proteomes" id="UP001170683">
    <property type="component" value="Unassembled WGS sequence"/>
</dbReference>
<accession>A0ABT9D3Y5</accession>
<evidence type="ECO:0000256" key="7">
    <source>
        <dbReference type="ARBA" id="ARBA00022840"/>
    </source>
</evidence>
<dbReference type="SMART" id="SM00487">
    <property type="entry name" value="DEXDc"/>
    <property type="match status" value="1"/>
</dbReference>
<keyword evidence="7" id="KW-0067">ATP-binding</keyword>
<dbReference type="Pfam" id="PF17757">
    <property type="entry name" value="UvrB_inter"/>
    <property type="match status" value="1"/>
</dbReference>
<evidence type="ECO:0000259" key="15">
    <source>
        <dbReference type="PROSITE" id="PS51194"/>
    </source>
</evidence>
<feature type="domain" description="Helicase ATP-binding" evidence="14">
    <location>
        <begin position="24"/>
        <end position="159"/>
    </location>
</feature>
<dbReference type="InterPro" id="IPR006935">
    <property type="entry name" value="Helicase/UvrB_N"/>
</dbReference>
<evidence type="ECO:0000256" key="4">
    <source>
        <dbReference type="ARBA" id="ARBA00022741"/>
    </source>
</evidence>
<protein>
    <recommendedName>
        <fullName evidence="11 12">UvrABC system protein B</fullName>
    </recommendedName>
</protein>
<evidence type="ECO:0000256" key="12">
    <source>
        <dbReference type="RuleBase" id="RU003587"/>
    </source>
</evidence>
<keyword evidence="12" id="KW-0742">SOS response</keyword>
<evidence type="ECO:0000313" key="17">
    <source>
        <dbReference type="Proteomes" id="UP001170683"/>
    </source>
</evidence>
<organism evidence="16 17">
    <name type="scientific">Candidatus Phytoplasma bonamiae</name>
    <dbReference type="NCBI Taxonomy" id="2982626"/>
    <lineage>
        <taxon>Bacteria</taxon>
        <taxon>Bacillati</taxon>
        <taxon>Mycoplasmatota</taxon>
        <taxon>Mollicutes</taxon>
        <taxon>Acholeplasmatales</taxon>
        <taxon>Acholeplasmataceae</taxon>
        <taxon>Candidatus Phytoplasma</taxon>
        <taxon>16SrII (Peanut WB group)</taxon>
    </lineage>
</organism>
<dbReference type="Pfam" id="PF00271">
    <property type="entry name" value="Helicase_C"/>
    <property type="match status" value="1"/>
</dbReference>
<evidence type="ECO:0000259" key="13">
    <source>
        <dbReference type="PROSITE" id="PS50151"/>
    </source>
</evidence>
<evidence type="ECO:0000313" key="16">
    <source>
        <dbReference type="EMBL" id="MDO8064119.1"/>
    </source>
</evidence>
<feature type="domain" description="UVR" evidence="13">
    <location>
        <begin position="616"/>
        <end position="651"/>
    </location>
</feature>
<keyword evidence="5 12" id="KW-0227">DNA damage</keyword>
<dbReference type="InterPro" id="IPR027417">
    <property type="entry name" value="P-loop_NTPase"/>
</dbReference>
<dbReference type="NCBIfam" id="TIGR00631">
    <property type="entry name" value="uvrb"/>
    <property type="match status" value="1"/>
</dbReference>
<evidence type="ECO:0000256" key="1">
    <source>
        <dbReference type="ARBA" id="ARBA00004496"/>
    </source>
</evidence>
<reference evidence="16 17" key="1">
    <citation type="journal article" date="2023" name="Int. J. Syst. Evol. Microbiol.">
        <title>The observation of taxonomic boundaries for the 16SrII and 16SrXXV phytoplasmas using genome-based delimitation.</title>
        <authorList>
            <person name="Rodrigues Jardim B."/>
            <person name="Tran-Nguyen L.T.T."/>
            <person name="Gambley C."/>
            <person name="Al-Sadi A.M."/>
            <person name="Al-Subhi A.M."/>
            <person name="Foissac X."/>
            <person name="Salar P."/>
            <person name="Cai H."/>
            <person name="Yang J.Y."/>
            <person name="Davis R."/>
            <person name="Jones L."/>
            <person name="Rodoni B."/>
            <person name="Constable F.E."/>
        </authorList>
    </citation>
    <scope>NUCLEOTIDE SEQUENCE [LARGE SCALE GENOMIC DNA]</scope>
    <source>
        <strain evidence="16">BAWM-225</strain>
    </source>
</reference>
<keyword evidence="4" id="KW-0547">Nucleotide-binding</keyword>
<evidence type="ECO:0000256" key="8">
    <source>
        <dbReference type="ARBA" id="ARBA00022881"/>
    </source>
</evidence>
<dbReference type="Pfam" id="PF02151">
    <property type="entry name" value="UVR"/>
    <property type="match status" value="1"/>
</dbReference>
<dbReference type="GO" id="GO:0016787">
    <property type="term" value="F:hydrolase activity"/>
    <property type="evidence" value="ECO:0007669"/>
    <property type="project" value="UniProtKB-KW"/>
</dbReference>
<dbReference type="InterPro" id="IPR036876">
    <property type="entry name" value="UVR_dom_sf"/>
</dbReference>
<dbReference type="PROSITE" id="PS51194">
    <property type="entry name" value="HELICASE_CTER"/>
    <property type="match status" value="1"/>
</dbReference>
<dbReference type="InterPro" id="IPR041471">
    <property type="entry name" value="UvrB_inter"/>
</dbReference>
<sequence length="653" mass="76196">MKFKLKSLYKPSGDQPQAIKELLKNFEINKKEQIILGATGTGKTFTIANIINQLNKKTLIIAHNKTLAGQIFNELKEMFPDNKVEYFISYYDYYQPESYIVSRDLYIEKEKIINEEIVELRHNAINSLINYDDVIVVSSVSCIFGIGDIEDYKNSILYLYQDQNYPMAQLFKKLIELQYCRNDSQLNNGNFRVHGNILDLINSNIKKEAIRLIFDDDQIKKIQLFNITDGNVIEELTKVIIFPASIYTTNPTKLKESIKRIKKELTQRIKYFKSQNQLLEAQKIETKTKYDLEMLTELGYCKGIENYSRHISLKKKGEPPTTLIDYFGSDFLIIIDESHITIPQIKGMFFGDYSRKQKLIQYGFRLPSALDNRPLKFKEFEQKIDKIIYLSATPGKYELTKNIPIVEQIIRPTFILEPQIEIRSTRNQMNDLLEEIKKRQSENEKVLITTISMNFSEDLSFYLKKMGIKVTFLHSKIPALQRLQILQKLRMGIYDCVIGVNLLREGLDLPEVSLMIILDADKAGFLRNESSLIQIIGRAARNIQGKVIMYADNITNAMKTAISETNRRRIIQQEYNKKYNVNPQIINKKINITNFHHNSQKNFMKDINIDLQNVTKKELIKLKKLMKEAVKRLDFDKAIFYRDLIISITEKII</sequence>
<dbReference type="PROSITE" id="PS50151">
    <property type="entry name" value="UVR"/>
    <property type="match status" value="1"/>
</dbReference>
<dbReference type="NCBIfam" id="NF003673">
    <property type="entry name" value="PRK05298.1"/>
    <property type="match status" value="1"/>
</dbReference>
<dbReference type="InterPro" id="IPR001943">
    <property type="entry name" value="UVR_dom"/>
</dbReference>
<dbReference type="SMART" id="SM00490">
    <property type="entry name" value="HELICc"/>
    <property type="match status" value="1"/>
</dbReference>
<evidence type="ECO:0000256" key="10">
    <source>
        <dbReference type="ARBA" id="ARBA00026033"/>
    </source>
</evidence>
<dbReference type="PANTHER" id="PTHR24029">
    <property type="entry name" value="UVRABC SYSTEM PROTEIN B"/>
    <property type="match status" value="1"/>
</dbReference>
<dbReference type="InterPro" id="IPR014001">
    <property type="entry name" value="Helicase_ATP-bd"/>
</dbReference>
<evidence type="ECO:0000259" key="14">
    <source>
        <dbReference type="PROSITE" id="PS51192"/>
    </source>
</evidence>
<gene>
    <name evidence="16" type="primary">uvrB</name>
    <name evidence="16" type="ORF">OC701_01380</name>
</gene>
<evidence type="ECO:0000256" key="9">
    <source>
        <dbReference type="ARBA" id="ARBA00023204"/>
    </source>
</evidence>
<dbReference type="PROSITE" id="PS51192">
    <property type="entry name" value="HELICASE_ATP_BIND_1"/>
    <property type="match status" value="1"/>
</dbReference>
<evidence type="ECO:0000256" key="6">
    <source>
        <dbReference type="ARBA" id="ARBA00022769"/>
    </source>
</evidence>